<dbReference type="PROSITE" id="PS51194">
    <property type="entry name" value="HELICASE_CTER"/>
    <property type="match status" value="1"/>
</dbReference>
<evidence type="ECO:0000256" key="3">
    <source>
        <dbReference type="ARBA" id="ARBA00022840"/>
    </source>
</evidence>
<dbReference type="SMART" id="SM00490">
    <property type="entry name" value="HELICc"/>
    <property type="match status" value="1"/>
</dbReference>
<dbReference type="GO" id="GO:1990904">
    <property type="term" value="C:ribonucleoprotein complex"/>
    <property type="evidence" value="ECO:0007669"/>
    <property type="project" value="UniProtKB-ARBA"/>
</dbReference>
<feature type="domain" description="Helicase ATP-binding" evidence="5">
    <location>
        <begin position="539"/>
        <end position="714"/>
    </location>
</feature>
<evidence type="ECO:0000256" key="1">
    <source>
        <dbReference type="ARBA" id="ARBA00022741"/>
    </source>
</evidence>
<dbReference type="OrthoDB" id="5600252at2759"/>
<dbReference type="PROSITE" id="PS00690">
    <property type="entry name" value="DEAH_ATP_HELICASE"/>
    <property type="match status" value="1"/>
</dbReference>
<evidence type="ECO:0000313" key="7">
    <source>
        <dbReference type="EMBL" id="PVI02747.1"/>
    </source>
</evidence>
<dbReference type="InterPro" id="IPR027417">
    <property type="entry name" value="P-loop_NTPase"/>
</dbReference>
<dbReference type="Gene3D" id="3.40.50.300">
    <property type="entry name" value="P-loop containing nucleotide triphosphate hydrolases"/>
    <property type="match status" value="2"/>
</dbReference>
<dbReference type="GO" id="GO:0004386">
    <property type="term" value="F:helicase activity"/>
    <property type="evidence" value="ECO:0007669"/>
    <property type="project" value="TreeGrafter"/>
</dbReference>
<dbReference type="SUPFAM" id="SSF52540">
    <property type="entry name" value="P-loop containing nucleoside triphosphate hydrolases"/>
    <property type="match status" value="1"/>
</dbReference>
<keyword evidence="8" id="KW-1185">Reference proteome</keyword>
<dbReference type="CDD" id="cd17917">
    <property type="entry name" value="DEXHc_RHA-like"/>
    <property type="match status" value="1"/>
</dbReference>
<dbReference type="Proteomes" id="UP000244855">
    <property type="component" value="Unassembled WGS sequence"/>
</dbReference>
<sequence length="1381" mass="153513">MRAALLFTLRPRQANLSYPRLRTSTASLLLPRQFYSRSSGLQNDQVLFTKIPPHEEGSRLPLTHPSRKPANKSKVKAPDRKSNSPSKSQHPKLFKNAHQPTSRTTRRTVSQKPTKSSSQEETHSNVITRDYVVNHLGLPARGEFPNAPQEIQQMLEKDTGILNNRTLIKLLRPYLSLVSLRIRKTKNPNFPTRTMLKVTIKDGTTIEAHGDGVSDRDSWYHSFLHLIAQLYKTQYWADFYKPTVRNVTRTFASDPKVTVFDYAARFMLIPTYTSEPIRPETLKTLKRQGMFKKMPPFQCTIDLPEQKIVAIGTGSTPYLAECAASIRFVELVRDHEANGAPAIQSPQKVPFLGTSVMDSFENFCRRMRKDLTVTREQQLQDGDRTLHSAAVNFGEQPIGQKIITSDERQAKDIALLTAAVSIGNKDPEFLASFETALQEGSGKVLRSLSPINLNLSNDALDLMADAIQIGHPVQKLTQTPTLKRVSEGPSRSFRMPTDHKVRSAALQQAYQNYQTSSDTELKRQKREELPINQYRAGILDMVAGNTFTVVVGATGSGKTTQVPQMFLDAASSIGKGAACNVICTQPRRIAATSVARRVAEERGEALGDSVGYMVRGNAQPPRQDGSILFCTAGTLLQQLKADADHVFDTTSHILLDEVHERDAILDYLLIVTKETVKRRMESNKPVPKVVLMSATMNTELFSQYFGAKNAAGDIIPCPSINVPGRLFPVKNRHLREIDGLLRSTFSAVPNQLDTLLKERDTEKYLDKELQQGAIGSNLKIVPDATDEDALAPIGLVAATVAHVAKTTDQGAVLVFLPGQQEILATQLLLTRQPILDINFGDNSRYKIFILHSSVSAEDQAAVFDAVPEGCRKIILSTNIAETSVTIPDIQHVIDTGKHREIQYDPITRITALKTSWISKANAKQRAGRAGRVQNGNYYGLYTEERLEKLKVTGTAELLRSDLEKICLDVKAHNFNDSIEGFLSKAIEPPSSTNIQSALSGLRSLEALSTTDELTPLGQLLSTLPVQPALGKMIVLGIIFRCLDSAIILGSLSESRGLFLKPSGLRSQWEASHQKWLGTAQSEHIAQIRAFKYLRKYSESHTVMATRRHANDNFLSVAAFEQIKRTTEEIEEILIKSNLIPLSRKFIDPDGSRGNGSDLDENSGNIQLIKALAIVGFAPNLAYNYGGRWFRTAISDEVAVHSKSFLVGRGNNVVFGGTTLTYTTLSTGDDNYLTMRDITEVPRAAALLFGGEIAKTGFKGSTLHLRGWLPFRMEDQRDLSLVFQFRQVLDTMLSNAFHEMATLRHQDESTTSDEVPSDRKRTGRNLLTFLKPNQGKKYLSDDAQRNKFAQKVVAILDQLDADSRMSRVPSLGNKDRRSHGRH</sequence>
<dbReference type="CDD" id="cd18791">
    <property type="entry name" value="SF2_C_RHA"/>
    <property type="match status" value="1"/>
</dbReference>
<dbReference type="Gene3D" id="1.20.120.1080">
    <property type="match status" value="1"/>
</dbReference>
<gene>
    <name evidence="7" type="ORF">DM02DRAFT_612721</name>
</gene>
<organism evidence="7 8">
    <name type="scientific">Periconia macrospinosa</name>
    <dbReference type="NCBI Taxonomy" id="97972"/>
    <lineage>
        <taxon>Eukaryota</taxon>
        <taxon>Fungi</taxon>
        <taxon>Dikarya</taxon>
        <taxon>Ascomycota</taxon>
        <taxon>Pezizomycotina</taxon>
        <taxon>Dothideomycetes</taxon>
        <taxon>Pleosporomycetidae</taxon>
        <taxon>Pleosporales</taxon>
        <taxon>Massarineae</taxon>
        <taxon>Periconiaceae</taxon>
        <taxon>Periconia</taxon>
    </lineage>
</organism>
<dbReference type="InterPro" id="IPR014001">
    <property type="entry name" value="Helicase_ATP-bd"/>
</dbReference>
<evidence type="ECO:0000259" key="6">
    <source>
        <dbReference type="PROSITE" id="PS51194"/>
    </source>
</evidence>
<dbReference type="EMBL" id="KZ805339">
    <property type="protein sequence ID" value="PVI02747.1"/>
    <property type="molecule type" value="Genomic_DNA"/>
</dbReference>
<dbReference type="SMART" id="SM00487">
    <property type="entry name" value="DEXDc"/>
    <property type="match status" value="1"/>
</dbReference>
<dbReference type="PANTHER" id="PTHR18934">
    <property type="entry name" value="ATP-DEPENDENT RNA HELICASE"/>
    <property type="match status" value="1"/>
</dbReference>
<dbReference type="InterPro" id="IPR001650">
    <property type="entry name" value="Helicase_C-like"/>
</dbReference>
<dbReference type="GO" id="GO:0005524">
    <property type="term" value="F:ATP binding"/>
    <property type="evidence" value="ECO:0007669"/>
    <property type="project" value="UniProtKB-KW"/>
</dbReference>
<proteinExistence type="predicted"/>
<dbReference type="GO" id="GO:0016787">
    <property type="term" value="F:hydrolase activity"/>
    <property type="evidence" value="ECO:0007669"/>
    <property type="project" value="UniProtKB-KW"/>
</dbReference>
<keyword evidence="1" id="KW-0547">Nucleotide-binding</keyword>
<dbReference type="Pfam" id="PF00270">
    <property type="entry name" value="DEAD"/>
    <property type="match status" value="1"/>
</dbReference>
<evidence type="ECO:0000313" key="8">
    <source>
        <dbReference type="Proteomes" id="UP000244855"/>
    </source>
</evidence>
<accession>A0A2V1DX44</accession>
<dbReference type="PROSITE" id="PS51192">
    <property type="entry name" value="HELICASE_ATP_BIND_1"/>
    <property type="match status" value="1"/>
</dbReference>
<dbReference type="PANTHER" id="PTHR18934:SF203">
    <property type="entry name" value="ATP-DEPENDENT RNA HELICASE A"/>
    <property type="match status" value="1"/>
</dbReference>
<keyword evidence="2 7" id="KW-0378">Hydrolase</keyword>
<name>A0A2V1DX44_9PLEO</name>
<evidence type="ECO:0000259" key="5">
    <source>
        <dbReference type="PROSITE" id="PS51192"/>
    </source>
</evidence>
<reference evidence="7 8" key="1">
    <citation type="journal article" date="2018" name="Sci. Rep.">
        <title>Comparative genomics provides insights into the lifestyle and reveals functional heterogeneity of dark septate endophytic fungi.</title>
        <authorList>
            <person name="Knapp D.G."/>
            <person name="Nemeth J.B."/>
            <person name="Barry K."/>
            <person name="Hainaut M."/>
            <person name="Henrissat B."/>
            <person name="Johnson J."/>
            <person name="Kuo A."/>
            <person name="Lim J.H.P."/>
            <person name="Lipzen A."/>
            <person name="Nolan M."/>
            <person name="Ohm R.A."/>
            <person name="Tamas L."/>
            <person name="Grigoriev I.V."/>
            <person name="Spatafora J.W."/>
            <person name="Nagy L.G."/>
            <person name="Kovacs G.M."/>
        </authorList>
    </citation>
    <scope>NUCLEOTIDE SEQUENCE [LARGE SCALE GENOMIC DNA]</scope>
    <source>
        <strain evidence="7 8">DSE2036</strain>
    </source>
</reference>
<protein>
    <submittedName>
        <fullName evidence="7">P-loop containing nucleoside triphosphate hydrolase protein</fullName>
    </submittedName>
</protein>
<dbReference type="Pfam" id="PF00271">
    <property type="entry name" value="Helicase_C"/>
    <property type="match status" value="1"/>
</dbReference>
<dbReference type="STRING" id="97972.A0A2V1DX44"/>
<dbReference type="InterPro" id="IPR002464">
    <property type="entry name" value="DNA/RNA_helicase_DEAH_CS"/>
</dbReference>
<feature type="compositionally biased region" description="Polar residues" evidence="4">
    <location>
        <begin position="98"/>
        <end position="117"/>
    </location>
</feature>
<feature type="domain" description="Helicase C-terminal" evidence="6">
    <location>
        <begin position="798"/>
        <end position="973"/>
    </location>
</feature>
<dbReference type="InterPro" id="IPR011545">
    <property type="entry name" value="DEAD/DEAH_box_helicase_dom"/>
</dbReference>
<feature type="region of interest" description="Disordered" evidence="4">
    <location>
        <begin position="1303"/>
        <end position="1322"/>
    </location>
</feature>
<dbReference type="GO" id="GO:0003723">
    <property type="term" value="F:RNA binding"/>
    <property type="evidence" value="ECO:0007669"/>
    <property type="project" value="TreeGrafter"/>
</dbReference>
<feature type="region of interest" description="Disordered" evidence="4">
    <location>
        <begin position="54"/>
        <end position="127"/>
    </location>
</feature>
<dbReference type="SMART" id="SM00847">
    <property type="entry name" value="HA2"/>
    <property type="match status" value="1"/>
</dbReference>
<feature type="compositionally biased region" description="Basic residues" evidence="4">
    <location>
        <begin position="65"/>
        <end position="75"/>
    </location>
</feature>
<dbReference type="InterPro" id="IPR007502">
    <property type="entry name" value="Helicase-assoc_dom"/>
</dbReference>
<keyword evidence="3" id="KW-0067">ATP-binding</keyword>
<evidence type="ECO:0000256" key="2">
    <source>
        <dbReference type="ARBA" id="ARBA00022801"/>
    </source>
</evidence>
<evidence type="ECO:0000256" key="4">
    <source>
        <dbReference type="SAM" id="MobiDB-lite"/>
    </source>
</evidence>